<dbReference type="GO" id="GO:0004386">
    <property type="term" value="F:helicase activity"/>
    <property type="evidence" value="ECO:0007669"/>
    <property type="project" value="UniProtKB-KW"/>
</dbReference>
<evidence type="ECO:0000313" key="7">
    <source>
        <dbReference type="EMBL" id="KAF0750575.1"/>
    </source>
</evidence>
<organism evidence="7 8">
    <name type="scientific">Aphis craccivora</name>
    <name type="common">Cowpea aphid</name>
    <dbReference type="NCBI Taxonomy" id="307492"/>
    <lineage>
        <taxon>Eukaryota</taxon>
        <taxon>Metazoa</taxon>
        <taxon>Ecdysozoa</taxon>
        <taxon>Arthropoda</taxon>
        <taxon>Hexapoda</taxon>
        <taxon>Insecta</taxon>
        <taxon>Pterygota</taxon>
        <taxon>Neoptera</taxon>
        <taxon>Paraneoptera</taxon>
        <taxon>Hemiptera</taxon>
        <taxon>Sternorrhyncha</taxon>
        <taxon>Aphidomorpha</taxon>
        <taxon>Aphidoidea</taxon>
        <taxon>Aphididae</taxon>
        <taxon>Aphidini</taxon>
        <taxon>Aphis</taxon>
        <taxon>Aphis</taxon>
    </lineage>
</organism>
<gene>
    <name evidence="7" type="ORF">FWK35_00018863</name>
</gene>
<evidence type="ECO:0000256" key="1">
    <source>
        <dbReference type="ARBA" id="ARBA00004123"/>
    </source>
</evidence>
<dbReference type="InterPro" id="IPR027417">
    <property type="entry name" value="P-loop_NTPase"/>
</dbReference>
<comment type="caution">
    <text evidence="7">The sequence shown here is derived from an EMBL/GenBank/DDBJ whole genome shotgun (WGS) entry which is preliminary data.</text>
</comment>
<dbReference type="GO" id="GO:0003677">
    <property type="term" value="F:DNA binding"/>
    <property type="evidence" value="ECO:0007669"/>
    <property type="project" value="UniProtKB-KW"/>
</dbReference>
<evidence type="ECO:0000313" key="8">
    <source>
        <dbReference type="Proteomes" id="UP000478052"/>
    </source>
</evidence>
<feature type="region of interest" description="Disordered" evidence="4">
    <location>
        <begin position="1"/>
        <end position="84"/>
    </location>
</feature>
<keyword evidence="7" id="KW-0347">Helicase</keyword>
<keyword evidence="7" id="KW-0547">Nucleotide-binding</keyword>
<evidence type="ECO:0000256" key="4">
    <source>
        <dbReference type="SAM" id="MobiDB-lite"/>
    </source>
</evidence>
<dbReference type="PROSITE" id="PS51192">
    <property type="entry name" value="HELICASE_ATP_BIND_1"/>
    <property type="match status" value="1"/>
</dbReference>
<dbReference type="InterPro" id="IPR001650">
    <property type="entry name" value="Helicase_C-like"/>
</dbReference>
<dbReference type="Gene3D" id="6.10.140.1440">
    <property type="match status" value="1"/>
</dbReference>
<keyword evidence="2" id="KW-0378">Hydrolase</keyword>
<feature type="domain" description="Helicase C-terminal" evidence="6">
    <location>
        <begin position="340"/>
        <end position="543"/>
    </location>
</feature>
<feature type="domain" description="Helicase ATP-binding" evidence="5">
    <location>
        <begin position="259"/>
        <end position="325"/>
    </location>
</feature>
<dbReference type="GO" id="GO:0042393">
    <property type="term" value="F:histone binding"/>
    <property type="evidence" value="ECO:0007669"/>
    <property type="project" value="TreeGrafter"/>
</dbReference>
<dbReference type="InterPro" id="IPR040793">
    <property type="entry name" value="CDH1_2_SANT_HL1"/>
</dbReference>
<dbReference type="EMBL" id="VUJU01005679">
    <property type="protein sequence ID" value="KAF0750575.1"/>
    <property type="molecule type" value="Genomic_DNA"/>
</dbReference>
<name>A0A6G0Y7U5_APHCR</name>
<feature type="compositionally biased region" description="Basic residues" evidence="4">
    <location>
        <begin position="49"/>
        <end position="59"/>
    </location>
</feature>
<dbReference type="SUPFAM" id="SSF52540">
    <property type="entry name" value="P-loop containing nucleoside triphosphate hydrolases"/>
    <property type="match status" value="2"/>
</dbReference>
<dbReference type="CDD" id="cd18793">
    <property type="entry name" value="SF2_C_SNF"/>
    <property type="match status" value="1"/>
</dbReference>
<dbReference type="Gene3D" id="3.40.50.10810">
    <property type="entry name" value="Tandem AAA-ATPase domain"/>
    <property type="match status" value="1"/>
</dbReference>
<dbReference type="InterPro" id="IPR014001">
    <property type="entry name" value="Helicase_ATP-bd"/>
</dbReference>
<sequence length="831" mass="95840">MGAPLRKTIFISQSDVSQEANNSEQSTDEYSPSERSKRVPCSKSLATLRRQKQPTRRPTTKVNPRFNERKNNSYSANSDDEDASRRLQTVIKKKLKRVIVMVIWKEEVKEKEEPRDTSETIEKEKGDPNIECDPNEKKTQFLIKWKDSVGAWCNQMTPEDSEYYECQLELQQDLLKSYNIVERIIKFRDSEGSKKKKTPSKACRALNYRPKFVQLSEEPEYFGGYESLWAPDINIVTYIGDVEFRNTIRETEWCYESSKRLKFNAILTTWAVLLVDEVHHLKNDDSLLYKTLQNFNTNQRLLITGTPLQNNLKELFDNWVEFEHMHDNAASKGCTKLYRQLETYIRRVKKDVEQILSVGMTPVQRKYYKWFLTKNFNALRKGSKGSLTTSLNIMIKLKKCCNHALLTEPQENENTADDNLQSLLQGSGKLMLLDYSCHLPFQRLDGSQDFCFLLSTRAGGLDINLATSDTVIIFDSDWNPQNDLQAQAHAHRIGQKNQVNIYQLVTKGSIEEDINGYYWYTGHTVLDKKANNASTPFNKDKLTAILKFGAEELFKDDPGADKEPLKEIKKILKKKVEDKEKKDESYDSSNEDQPRKCGRPHVETKKVVKKPFTDAEIRKLIKSCILFPNPMKRIDAVAGDADLQKKPKSELKIIIQMLYDRCNEALVIRGEPKPKKACKIKEGKSREIIDDKSTYNINQIKIDSDTNHDNKLKSKKDLINDLIKSGLTGSPKKEKKRKTATKTGPVHFTANSEPKAVNLDDIVELPKEKFLELTNRYDIIDIMSYHQLKMFFFADINNKLTFLTVKLLQLISMLPNCRYSRSGSASYLSLP</sequence>
<dbReference type="GO" id="GO:0005634">
    <property type="term" value="C:nucleus"/>
    <property type="evidence" value="ECO:0007669"/>
    <property type="project" value="UniProtKB-SubCell"/>
</dbReference>
<evidence type="ECO:0000256" key="3">
    <source>
        <dbReference type="ARBA" id="ARBA00023242"/>
    </source>
</evidence>
<dbReference type="InterPro" id="IPR000330">
    <property type="entry name" value="SNF2_N"/>
</dbReference>
<dbReference type="GO" id="GO:0034728">
    <property type="term" value="P:nucleosome organization"/>
    <property type="evidence" value="ECO:0007669"/>
    <property type="project" value="TreeGrafter"/>
</dbReference>
<dbReference type="GO" id="GO:0016887">
    <property type="term" value="F:ATP hydrolysis activity"/>
    <property type="evidence" value="ECO:0007669"/>
    <property type="project" value="TreeGrafter"/>
</dbReference>
<reference evidence="7 8" key="1">
    <citation type="submission" date="2019-08" db="EMBL/GenBank/DDBJ databases">
        <title>Whole genome of Aphis craccivora.</title>
        <authorList>
            <person name="Voronova N.V."/>
            <person name="Shulinski R.S."/>
            <person name="Bandarenka Y.V."/>
            <person name="Zhorov D.G."/>
            <person name="Warner D."/>
        </authorList>
    </citation>
    <scope>NUCLEOTIDE SEQUENCE [LARGE SCALE GENOMIC DNA]</scope>
    <source>
        <strain evidence="7">180601</strain>
        <tissue evidence="7">Whole Body</tissue>
    </source>
</reference>
<dbReference type="PANTHER" id="PTHR45623">
    <property type="entry name" value="CHROMODOMAIN-HELICASE-DNA-BINDING PROTEIN 3-RELATED-RELATED"/>
    <property type="match status" value="1"/>
</dbReference>
<dbReference type="AlphaFoldDB" id="A0A6G0Y7U5"/>
<feature type="region of interest" description="Disordered" evidence="4">
    <location>
        <begin position="579"/>
        <end position="604"/>
    </location>
</feature>
<comment type="subcellular location">
    <subcellularLocation>
        <location evidence="1">Nucleus</location>
    </subcellularLocation>
</comment>
<dbReference type="GO" id="GO:0140658">
    <property type="term" value="F:ATP-dependent chromatin remodeler activity"/>
    <property type="evidence" value="ECO:0007669"/>
    <property type="project" value="TreeGrafter"/>
</dbReference>
<proteinExistence type="predicted"/>
<dbReference type="Pfam" id="PF18375">
    <property type="entry name" value="CDH1_2_SANT_HL1"/>
    <property type="match status" value="1"/>
</dbReference>
<accession>A0A6G0Y7U5</accession>
<evidence type="ECO:0000256" key="2">
    <source>
        <dbReference type="ARBA" id="ARBA00022801"/>
    </source>
</evidence>
<keyword evidence="7" id="KW-0238">DNA-binding</keyword>
<keyword evidence="7" id="KW-0067">ATP-binding</keyword>
<dbReference type="Pfam" id="PF00271">
    <property type="entry name" value="Helicase_C"/>
    <property type="match status" value="1"/>
</dbReference>
<evidence type="ECO:0000259" key="5">
    <source>
        <dbReference type="PROSITE" id="PS51192"/>
    </source>
</evidence>
<evidence type="ECO:0000259" key="6">
    <source>
        <dbReference type="PROSITE" id="PS51194"/>
    </source>
</evidence>
<dbReference type="Gene3D" id="3.40.50.300">
    <property type="entry name" value="P-loop containing nucleotide triphosphate hydrolases"/>
    <property type="match status" value="2"/>
</dbReference>
<keyword evidence="8" id="KW-1185">Reference proteome</keyword>
<dbReference type="GO" id="GO:0000785">
    <property type="term" value="C:chromatin"/>
    <property type="evidence" value="ECO:0007669"/>
    <property type="project" value="TreeGrafter"/>
</dbReference>
<dbReference type="OrthoDB" id="5857104at2759"/>
<dbReference type="Pfam" id="PF00176">
    <property type="entry name" value="SNF2-rel_dom"/>
    <property type="match status" value="1"/>
</dbReference>
<feature type="compositionally biased region" description="Basic and acidic residues" evidence="4">
    <location>
        <begin position="592"/>
        <end position="604"/>
    </location>
</feature>
<keyword evidence="3" id="KW-0539">Nucleus</keyword>
<dbReference type="GO" id="GO:0003682">
    <property type="term" value="F:chromatin binding"/>
    <property type="evidence" value="ECO:0007669"/>
    <property type="project" value="TreeGrafter"/>
</dbReference>
<feature type="compositionally biased region" description="Polar residues" evidence="4">
    <location>
        <begin position="10"/>
        <end position="30"/>
    </location>
</feature>
<dbReference type="PROSITE" id="PS51194">
    <property type="entry name" value="HELICASE_CTER"/>
    <property type="match status" value="1"/>
</dbReference>
<dbReference type="GO" id="GO:0005524">
    <property type="term" value="F:ATP binding"/>
    <property type="evidence" value="ECO:0007669"/>
    <property type="project" value="InterPro"/>
</dbReference>
<protein>
    <submittedName>
        <fullName evidence="7">Chromodomain-helicase-DNA-binding protein 1-like isoform X2</fullName>
    </submittedName>
</protein>
<dbReference type="InterPro" id="IPR038718">
    <property type="entry name" value="SNF2-like_sf"/>
</dbReference>
<dbReference type="PANTHER" id="PTHR45623:SF14">
    <property type="entry name" value="CHROMODOMAIN-HELICASE-DNA-BINDING PROTEIN 1"/>
    <property type="match status" value="1"/>
</dbReference>
<dbReference type="InterPro" id="IPR049730">
    <property type="entry name" value="SNF2/RAD54-like_C"/>
</dbReference>
<dbReference type="Proteomes" id="UP000478052">
    <property type="component" value="Unassembled WGS sequence"/>
</dbReference>
<feature type="region of interest" description="Disordered" evidence="4">
    <location>
        <begin position="111"/>
        <end position="133"/>
    </location>
</feature>